<evidence type="ECO:0000313" key="3">
    <source>
        <dbReference type="EMBL" id="CAJ62368.1"/>
    </source>
</evidence>
<accession>Q0RJE4</accession>
<proteinExistence type="predicted"/>
<organism evidence="3 4">
    <name type="scientific">Frankia alni (strain DSM 45986 / CECT 9034 / ACN14a)</name>
    <dbReference type="NCBI Taxonomy" id="326424"/>
    <lineage>
        <taxon>Bacteria</taxon>
        <taxon>Bacillati</taxon>
        <taxon>Actinomycetota</taxon>
        <taxon>Actinomycetes</taxon>
        <taxon>Frankiales</taxon>
        <taxon>Frankiaceae</taxon>
        <taxon>Frankia</taxon>
    </lineage>
</organism>
<dbReference type="eggNOG" id="COG3173">
    <property type="taxonomic scope" value="Bacteria"/>
</dbReference>
<keyword evidence="4" id="KW-1185">Reference proteome</keyword>
<evidence type="ECO:0000259" key="2">
    <source>
        <dbReference type="Pfam" id="PF01636"/>
    </source>
</evidence>
<dbReference type="HOGENOM" id="CLU_1728697_0_0_11"/>
<sequence>MWFGRQGGPRRCPARPGRHLEETERACSTQSCLAGPPGSRRGRGLRHPAPPFSPACGLELFEAAHRQLDALGIRTPRIRLTGRSGRHYPADIAVVEDVPGGTLEQRLRRDPRSVQATMARLGETLRAMARHRGASVGTTGGWGAATSTSGV</sequence>
<dbReference type="EMBL" id="CT573213">
    <property type="protein sequence ID" value="CAJ62368.1"/>
    <property type="molecule type" value="Genomic_DNA"/>
</dbReference>
<reference evidence="3 4" key="1">
    <citation type="journal article" date="2007" name="Genome Res.">
        <title>Genome characteristics of facultatively symbiotic Frankia sp. strains reflect host range and host plant biogeography.</title>
        <authorList>
            <person name="Normand P."/>
            <person name="Lapierre P."/>
            <person name="Tisa L.S."/>
            <person name="Gogarten J.P."/>
            <person name="Alloisio N."/>
            <person name="Bagnarol E."/>
            <person name="Bassi C.A."/>
            <person name="Berry A.M."/>
            <person name="Bickhart D.M."/>
            <person name="Choisne N."/>
            <person name="Couloux A."/>
            <person name="Cournoyer B."/>
            <person name="Cruveiller S."/>
            <person name="Daubin V."/>
            <person name="Demange N."/>
            <person name="Francino M.P."/>
            <person name="Goltsman E."/>
            <person name="Huang Y."/>
            <person name="Kopp O.R."/>
            <person name="Labarre L."/>
            <person name="Lapidus A."/>
            <person name="Lavire C."/>
            <person name="Marechal J."/>
            <person name="Martinez M."/>
            <person name="Mastronunzio J.E."/>
            <person name="Mullin B.C."/>
            <person name="Niemann J."/>
            <person name="Pujic P."/>
            <person name="Rawnsley T."/>
            <person name="Rouy Z."/>
            <person name="Schenowitz C."/>
            <person name="Sellstedt A."/>
            <person name="Tavares F."/>
            <person name="Tomkins J.P."/>
            <person name="Vallenet D."/>
            <person name="Valverde C."/>
            <person name="Wall L.G."/>
            <person name="Wang Y."/>
            <person name="Medigue C."/>
            <person name="Benson D.R."/>
        </authorList>
    </citation>
    <scope>NUCLEOTIDE SEQUENCE [LARGE SCALE GENOMIC DNA]</scope>
    <source>
        <strain evidence="4">DSM 45986 / CECT 9034 / ACN14a</strain>
    </source>
</reference>
<evidence type="ECO:0000313" key="4">
    <source>
        <dbReference type="Proteomes" id="UP000000657"/>
    </source>
</evidence>
<dbReference type="InterPro" id="IPR011009">
    <property type="entry name" value="Kinase-like_dom_sf"/>
</dbReference>
<feature type="domain" description="Aminoglycoside phosphotransferase" evidence="2">
    <location>
        <begin position="45"/>
        <end position="137"/>
    </location>
</feature>
<gene>
    <name evidence="3" type="ordered locus">FRAAL3725</name>
</gene>
<dbReference type="Proteomes" id="UP000000657">
    <property type="component" value="Chromosome"/>
</dbReference>
<feature type="region of interest" description="Disordered" evidence="1">
    <location>
        <begin position="30"/>
        <end position="50"/>
    </location>
</feature>
<dbReference type="Pfam" id="PF01636">
    <property type="entry name" value="APH"/>
    <property type="match status" value="1"/>
</dbReference>
<protein>
    <recommendedName>
        <fullName evidence="2">Aminoglycoside phosphotransferase domain-containing protein</fullName>
    </recommendedName>
</protein>
<dbReference type="InterPro" id="IPR002575">
    <property type="entry name" value="Aminoglycoside_PTrfase"/>
</dbReference>
<dbReference type="AlphaFoldDB" id="Q0RJE4"/>
<dbReference type="SUPFAM" id="SSF56112">
    <property type="entry name" value="Protein kinase-like (PK-like)"/>
    <property type="match status" value="1"/>
</dbReference>
<name>Q0RJE4_FRAAA</name>
<dbReference type="KEGG" id="fal:FRAAL3725"/>
<evidence type="ECO:0000256" key="1">
    <source>
        <dbReference type="SAM" id="MobiDB-lite"/>
    </source>
</evidence>